<feature type="compositionally biased region" description="Basic and acidic residues" evidence="1">
    <location>
        <begin position="36"/>
        <end position="46"/>
    </location>
</feature>
<accession>A0A0M3I3T0</accession>
<dbReference type="AlphaFoldDB" id="A0A0M3I3T0"/>
<evidence type="ECO:0000313" key="2">
    <source>
        <dbReference type="Proteomes" id="UP000036681"/>
    </source>
</evidence>
<keyword evidence="2" id="KW-1185">Reference proteome</keyword>
<feature type="region of interest" description="Disordered" evidence="1">
    <location>
        <begin position="36"/>
        <end position="55"/>
    </location>
</feature>
<protein>
    <submittedName>
        <fullName evidence="3">Protein FAR1-RELATED SEQUENCE</fullName>
    </submittedName>
</protein>
<dbReference type="Proteomes" id="UP000036681">
    <property type="component" value="Unplaced"/>
</dbReference>
<reference evidence="3" key="1">
    <citation type="submission" date="2017-02" db="UniProtKB">
        <authorList>
            <consortium name="WormBaseParasite"/>
        </authorList>
    </citation>
    <scope>IDENTIFICATION</scope>
</reference>
<dbReference type="WBParaSite" id="ALUE_0001134201-mRNA-1">
    <property type="protein sequence ID" value="ALUE_0001134201-mRNA-1"/>
    <property type="gene ID" value="ALUE_0001134201"/>
</dbReference>
<evidence type="ECO:0000256" key="1">
    <source>
        <dbReference type="SAM" id="MobiDB-lite"/>
    </source>
</evidence>
<evidence type="ECO:0000313" key="3">
    <source>
        <dbReference type="WBParaSite" id="ALUE_0001134201-mRNA-1"/>
    </source>
</evidence>
<organism evidence="2 3">
    <name type="scientific">Ascaris lumbricoides</name>
    <name type="common">Giant roundworm</name>
    <dbReference type="NCBI Taxonomy" id="6252"/>
    <lineage>
        <taxon>Eukaryota</taxon>
        <taxon>Metazoa</taxon>
        <taxon>Ecdysozoa</taxon>
        <taxon>Nematoda</taxon>
        <taxon>Chromadorea</taxon>
        <taxon>Rhabditida</taxon>
        <taxon>Spirurina</taxon>
        <taxon>Ascaridomorpha</taxon>
        <taxon>Ascaridoidea</taxon>
        <taxon>Ascarididae</taxon>
        <taxon>Ascaris</taxon>
    </lineage>
</organism>
<sequence>MNGRKTEEVGFDLELAMKRPYAAFLWRNNNAVERDESREDAMKTNDRSNVGQGTRKVLSVTETQTDLSLIHISERLSAYLAELGVTVGDDDLTNDKEVCYL</sequence>
<proteinExistence type="predicted"/>
<name>A0A0M3I3T0_ASCLU</name>